<name>A0ABD2MXW0_9CUCU</name>
<sequence>MRDEVRVNKRFQNAAQNGIVICQGAVSCKSILDHLATGPVILLTNVKLLRCDLCRYNRASSEFKKIFRWPATYQGHYIVLCGYDIFTHRVFYRNPGLTDRTCVMPLRNLEQARKSYGTDQDAIFIYPS</sequence>
<accession>A0ABD2MXW0</accession>
<proteinExistence type="predicted"/>
<dbReference type="Pfam" id="PF09778">
    <property type="entry name" value="Guanylate_cyc_2"/>
    <property type="match status" value="1"/>
</dbReference>
<dbReference type="PROSITE" id="PS51257">
    <property type="entry name" value="PROKAR_LIPOPROTEIN"/>
    <property type="match status" value="1"/>
</dbReference>
<protein>
    <submittedName>
        <fullName evidence="1">Uncharacterized protein</fullName>
    </submittedName>
</protein>
<dbReference type="PANTHER" id="PTHR31400:SF1">
    <property type="entry name" value="PROTEIN GUCD1"/>
    <property type="match status" value="1"/>
</dbReference>
<dbReference type="EMBL" id="JABFTP020000042">
    <property type="protein sequence ID" value="KAL3271172.1"/>
    <property type="molecule type" value="Genomic_DNA"/>
</dbReference>
<dbReference type="InterPro" id="IPR018616">
    <property type="entry name" value="GUCD1"/>
</dbReference>
<reference evidence="1 2" key="1">
    <citation type="journal article" date="2021" name="BMC Biol.">
        <title>Horizontally acquired antibacterial genes associated with adaptive radiation of ladybird beetles.</title>
        <authorList>
            <person name="Li H.S."/>
            <person name="Tang X.F."/>
            <person name="Huang Y.H."/>
            <person name="Xu Z.Y."/>
            <person name="Chen M.L."/>
            <person name="Du X.Y."/>
            <person name="Qiu B.Y."/>
            <person name="Chen P.T."/>
            <person name="Zhang W."/>
            <person name="Slipinski A."/>
            <person name="Escalona H.E."/>
            <person name="Waterhouse R.M."/>
            <person name="Zwick A."/>
            <person name="Pang H."/>
        </authorList>
    </citation>
    <scope>NUCLEOTIDE SEQUENCE [LARGE SCALE GENOMIC DNA]</scope>
    <source>
        <strain evidence="1">SYSU2018</strain>
    </source>
</reference>
<evidence type="ECO:0000313" key="2">
    <source>
        <dbReference type="Proteomes" id="UP001516400"/>
    </source>
</evidence>
<organism evidence="1 2">
    <name type="scientific">Cryptolaemus montrouzieri</name>
    <dbReference type="NCBI Taxonomy" id="559131"/>
    <lineage>
        <taxon>Eukaryota</taxon>
        <taxon>Metazoa</taxon>
        <taxon>Ecdysozoa</taxon>
        <taxon>Arthropoda</taxon>
        <taxon>Hexapoda</taxon>
        <taxon>Insecta</taxon>
        <taxon>Pterygota</taxon>
        <taxon>Neoptera</taxon>
        <taxon>Endopterygota</taxon>
        <taxon>Coleoptera</taxon>
        <taxon>Polyphaga</taxon>
        <taxon>Cucujiformia</taxon>
        <taxon>Coccinelloidea</taxon>
        <taxon>Coccinellidae</taxon>
        <taxon>Scymninae</taxon>
        <taxon>Scymnini</taxon>
        <taxon>Cryptolaemus</taxon>
    </lineage>
</organism>
<dbReference type="Proteomes" id="UP001516400">
    <property type="component" value="Unassembled WGS sequence"/>
</dbReference>
<comment type="caution">
    <text evidence="1">The sequence shown here is derived from an EMBL/GenBank/DDBJ whole genome shotgun (WGS) entry which is preliminary data.</text>
</comment>
<dbReference type="AlphaFoldDB" id="A0ABD2MXW0"/>
<evidence type="ECO:0000313" key="1">
    <source>
        <dbReference type="EMBL" id="KAL3271172.1"/>
    </source>
</evidence>
<gene>
    <name evidence="1" type="ORF">HHI36_021669</name>
</gene>
<keyword evidence="2" id="KW-1185">Reference proteome</keyword>
<dbReference type="PANTHER" id="PTHR31400">
    <property type="entry name" value="GUANYLYL CYCLASE DOMAIN CONTAINING PROTEIN 1 GUCD1"/>
    <property type="match status" value="1"/>
</dbReference>